<feature type="chain" id="PRO_5046910179" evidence="2">
    <location>
        <begin position="22"/>
        <end position="358"/>
    </location>
</feature>
<evidence type="ECO:0000256" key="2">
    <source>
        <dbReference type="SAM" id="SignalP"/>
    </source>
</evidence>
<proteinExistence type="inferred from homology"/>
<dbReference type="Pfam" id="PF25954">
    <property type="entry name" value="Beta-barrel_RND_2"/>
    <property type="match status" value="1"/>
</dbReference>
<dbReference type="Pfam" id="PF25973">
    <property type="entry name" value="BSH_CzcB"/>
    <property type="match status" value="1"/>
</dbReference>
<dbReference type="InterPro" id="IPR058792">
    <property type="entry name" value="Beta-barrel_RND_2"/>
</dbReference>
<evidence type="ECO:0000313" key="5">
    <source>
        <dbReference type="EMBL" id="MFC4267467.1"/>
    </source>
</evidence>
<dbReference type="PROSITE" id="PS51257">
    <property type="entry name" value="PROKAR_LIPOPROTEIN"/>
    <property type="match status" value="1"/>
</dbReference>
<dbReference type="Gene3D" id="2.40.30.170">
    <property type="match status" value="1"/>
</dbReference>
<gene>
    <name evidence="5" type="ORF">ACFOWD_01000</name>
</gene>
<dbReference type="InterPro" id="IPR006143">
    <property type="entry name" value="RND_pump_MFP"/>
</dbReference>
<name>A0ABV8R658_9FLAO</name>
<accession>A0ABV8R658</accession>
<protein>
    <submittedName>
        <fullName evidence="5">Efflux RND transporter periplasmic adaptor subunit</fullName>
    </submittedName>
</protein>
<organism evidence="5 6">
    <name type="scientific">Polaribacter marinivivus</name>
    <dbReference type="NCBI Taxonomy" id="1524260"/>
    <lineage>
        <taxon>Bacteria</taxon>
        <taxon>Pseudomonadati</taxon>
        <taxon>Bacteroidota</taxon>
        <taxon>Flavobacteriia</taxon>
        <taxon>Flavobacteriales</taxon>
        <taxon>Flavobacteriaceae</taxon>
    </lineage>
</organism>
<dbReference type="Gene3D" id="2.40.50.100">
    <property type="match status" value="1"/>
</dbReference>
<reference evidence="6" key="1">
    <citation type="journal article" date="2019" name="Int. J. Syst. Evol. Microbiol.">
        <title>The Global Catalogue of Microorganisms (GCM) 10K type strain sequencing project: providing services to taxonomists for standard genome sequencing and annotation.</title>
        <authorList>
            <consortium name="The Broad Institute Genomics Platform"/>
            <consortium name="The Broad Institute Genome Sequencing Center for Infectious Disease"/>
            <person name="Wu L."/>
            <person name="Ma J."/>
        </authorList>
    </citation>
    <scope>NUCLEOTIDE SEQUENCE [LARGE SCALE GENOMIC DNA]</scope>
    <source>
        <strain evidence="6">CECT 8655</strain>
    </source>
</reference>
<evidence type="ECO:0000256" key="1">
    <source>
        <dbReference type="ARBA" id="ARBA00009477"/>
    </source>
</evidence>
<dbReference type="Proteomes" id="UP001595826">
    <property type="component" value="Unassembled WGS sequence"/>
</dbReference>
<dbReference type="SUPFAM" id="SSF111369">
    <property type="entry name" value="HlyD-like secretion proteins"/>
    <property type="match status" value="1"/>
</dbReference>
<comment type="caution">
    <text evidence="5">The sequence shown here is derived from an EMBL/GenBank/DDBJ whole genome shotgun (WGS) entry which is preliminary data.</text>
</comment>
<dbReference type="EMBL" id="JBHSCY010000001">
    <property type="protein sequence ID" value="MFC4267467.1"/>
    <property type="molecule type" value="Genomic_DNA"/>
</dbReference>
<keyword evidence="2" id="KW-0732">Signal</keyword>
<evidence type="ECO:0000259" key="3">
    <source>
        <dbReference type="Pfam" id="PF25954"/>
    </source>
</evidence>
<sequence length="358" mass="39701">MKNIYYILSLLILIASCTSKTETITENENPVIKVKVAKVEKNSLNNFFTASGKIQAVQSADLSTRIMGFVEKVNVNVGDKVTKGQKLISINNTDLKAKIGQVKSSILEAEASFKNAEKNYLRFKKLHAQNSASDKEMDDITTNYNMAKARLESVNELKNEVKSQFDYANIKAPFTGIITNKYIKEGDMANPGMSLLTIENGNDLEVIATVSENEIIDVKKNTNVFVSISSVNKRIEGNITEISSSSKNTGNQFLVKIELKNTPKEILSGMFATVEFYLPKKIEKQNSKILIPTASIIKKGELTGVYTVSQTNKALLRWLRLGKVYGDKVEVLSGLNTTESYIIWSEGKLFNGANISIQ</sequence>
<evidence type="ECO:0000313" key="6">
    <source>
        <dbReference type="Proteomes" id="UP001595826"/>
    </source>
</evidence>
<feature type="signal peptide" evidence="2">
    <location>
        <begin position="1"/>
        <end position="21"/>
    </location>
</feature>
<dbReference type="InterPro" id="IPR058647">
    <property type="entry name" value="BSH_CzcB-like"/>
</dbReference>
<comment type="similarity">
    <text evidence="1">Belongs to the membrane fusion protein (MFP) (TC 8.A.1) family.</text>
</comment>
<feature type="domain" description="CusB-like beta-barrel" evidence="3">
    <location>
        <begin position="207"/>
        <end position="276"/>
    </location>
</feature>
<keyword evidence="6" id="KW-1185">Reference proteome</keyword>
<dbReference type="NCBIfam" id="TIGR01730">
    <property type="entry name" value="RND_mfp"/>
    <property type="match status" value="1"/>
</dbReference>
<feature type="domain" description="CzcB-like barrel-sandwich hybrid" evidence="4">
    <location>
        <begin position="60"/>
        <end position="198"/>
    </location>
</feature>
<dbReference type="Gene3D" id="2.40.420.20">
    <property type="match status" value="1"/>
</dbReference>
<dbReference type="RefSeq" id="WP_377407372.1">
    <property type="nucleotide sequence ID" value="NZ_JBHSCY010000001.1"/>
</dbReference>
<dbReference type="PANTHER" id="PTHR30469">
    <property type="entry name" value="MULTIDRUG RESISTANCE PROTEIN MDTA"/>
    <property type="match status" value="1"/>
</dbReference>
<dbReference type="Gene3D" id="1.10.287.470">
    <property type="entry name" value="Helix hairpin bin"/>
    <property type="match status" value="1"/>
</dbReference>
<evidence type="ECO:0000259" key="4">
    <source>
        <dbReference type="Pfam" id="PF25973"/>
    </source>
</evidence>
<dbReference type="PANTHER" id="PTHR30469:SF15">
    <property type="entry name" value="HLYD FAMILY OF SECRETION PROTEINS"/>
    <property type="match status" value="1"/>
</dbReference>